<dbReference type="InterPro" id="IPR012337">
    <property type="entry name" value="RNaseH-like_sf"/>
</dbReference>
<keyword evidence="9" id="KW-1185">Reference proteome</keyword>
<keyword evidence="2" id="KW-0540">Nuclease</keyword>
<dbReference type="InterPro" id="IPR036397">
    <property type="entry name" value="RNaseH_sf"/>
</dbReference>
<dbReference type="GeneID" id="90002567"/>
<dbReference type="Proteomes" id="UP001334248">
    <property type="component" value="Unassembled WGS sequence"/>
</dbReference>
<evidence type="ECO:0000256" key="2">
    <source>
        <dbReference type="ARBA" id="ARBA00022722"/>
    </source>
</evidence>
<proteinExistence type="predicted"/>
<sequence>MSVWNQVQLKAAIDWSNVSNSPIVLEKLHLLTATPKVLAKEGYVFKPLTEVEIWSKNRCRNCGQRLKRYRPTAGGGYYEEEAGLLTFEDGQDQHGGNHDGRPLTAQEEYALEVAKAAQSMIRQKHHCFFHDGQTFKGVYQCCGGRLNTKGCCSEINHTPCDLDEVRAEWLYHKTPTPIVAPATPQPSTRGRGQGQRIRGARNRYVNAHTRNEPAPPRRNATDIRAAVALDCEMGTSVVGNTPLIRLSVVDFFTRVPLIDRLVAPSVEMAHYNTRFSGVTFSAMRNAIRNGEAILGTDQARGMLFKYVDANTFIVMHGGSSDLTALRMIHPADRIIDTHVLERYDLNARDLKKGLKEICERRCGIRVQNAKLGSGRDAGHDSLEDAMGAREIVCAWLREIPDE</sequence>
<feature type="region of interest" description="Disordered" evidence="6">
    <location>
        <begin position="177"/>
        <end position="196"/>
    </location>
</feature>
<evidence type="ECO:0000259" key="7">
    <source>
        <dbReference type="SMART" id="SM00479"/>
    </source>
</evidence>
<protein>
    <recommendedName>
        <fullName evidence="7">Exonuclease domain-containing protein</fullName>
    </recommendedName>
</protein>
<evidence type="ECO:0000313" key="8">
    <source>
        <dbReference type="EMBL" id="KAK5938926.1"/>
    </source>
</evidence>
<dbReference type="PANTHER" id="PTHR12801">
    <property type="entry name" value="RNA EXONUCLEASE REXO1 / RECO3 FAMILY MEMBER-RELATED"/>
    <property type="match status" value="1"/>
</dbReference>
<organism evidence="8 9">
    <name type="scientific">Knufia obscura</name>
    <dbReference type="NCBI Taxonomy" id="1635080"/>
    <lineage>
        <taxon>Eukaryota</taxon>
        <taxon>Fungi</taxon>
        <taxon>Dikarya</taxon>
        <taxon>Ascomycota</taxon>
        <taxon>Pezizomycotina</taxon>
        <taxon>Eurotiomycetes</taxon>
        <taxon>Chaetothyriomycetidae</taxon>
        <taxon>Chaetothyriales</taxon>
        <taxon>Trichomeriaceae</taxon>
        <taxon>Knufia</taxon>
    </lineage>
</organism>
<evidence type="ECO:0000256" key="4">
    <source>
        <dbReference type="ARBA" id="ARBA00022839"/>
    </source>
</evidence>
<feature type="domain" description="Exonuclease" evidence="7">
    <location>
        <begin position="225"/>
        <end position="401"/>
    </location>
</feature>
<comment type="function">
    <text evidence="5">Exoribonuclease involved in ribosome biosynthesis. Involved in the processing of ITS1, the internal transcribed spacer localized between the 18S and 5.8S rRNAs.</text>
</comment>
<keyword evidence="1" id="KW-0698">rRNA processing</keyword>
<name>A0ABR0RE69_9EURO</name>
<keyword evidence="4" id="KW-0269">Exonuclease</keyword>
<dbReference type="Gene3D" id="3.30.420.10">
    <property type="entry name" value="Ribonuclease H-like superfamily/Ribonuclease H"/>
    <property type="match status" value="1"/>
</dbReference>
<dbReference type="InterPro" id="IPR047021">
    <property type="entry name" value="REXO1/3/4-like"/>
</dbReference>
<keyword evidence="3" id="KW-0378">Hydrolase</keyword>
<evidence type="ECO:0000256" key="3">
    <source>
        <dbReference type="ARBA" id="ARBA00022801"/>
    </source>
</evidence>
<evidence type="ECO:0000256" key="5">
    <source>
        <dbReference type="ARBA" id="ARBA00025599"/>
    </source>
</evidence>
<dbReference type="SUPFAM" id="SSF53098">
    <property type="entry name" value="Ribonuclease H-like"/>
    <property type="match status" value="1"/>
</dbReference>
<dbReference type="InterPro" id="IPR013520">
    <property type="entry name" value="Ribonucl_H"/>
</dbReference>
<dbReference type="CDD" id="cd06137">
    <property type="entry name" value="DEDDh_RNase"/>
    <property type="match status" value="1"/>
</dbReference>
<accession>A0ABR0RE69</accession>
<dbReference type="SMART" id="SM00479">
    <property type="entry name" value="EXOIII"/>
    <property type="match status" value="1"/>
</dbReference>
<evidence type="ECO:0000313" key="9">
    <source>
        <dbReference type="Proteomes" id="UP001334248"/>
    </source>
</evidence>
<reference evidence="8 9" key="1">
    <citation type="journal article" date="2023" name="Res Sq">
        <title>Genomic and morphological characterization of Knufia obscura isolated from the Mars 2020 spacecraft assembly facility.</title>
        <authorList>
            <person name="Chander A.M."/>
            <person name="Teixeira M.M."/>
            <person name="Singh N.K."/>
            <person name="Williams M.P."/>
            <person name="Parker C.W."/>
            <person name="Leo P."/>
            <person name="Stajich J.E."/>
            <person name="Torok T."/>
            <person name="Tighe S."/>
            <person name="Mason C.E."/>
            <person name="Venkateswaran K."/>
        </authorList>
    </citation>
    <scope>NUCLEOTIDE SEQUENCE [LARGE SCALE GENOMIC DNA]</scope>
    <source>
        <strain evidence="8 9">CCFEE 5817</strain>
    </source>
</reference>
<dbReference type="EMBL" id="JAVHJV010000012">
    <property type="protein sequence ID" value="KAK5938926.1"/>
    <property type="molecule type" value="Genomic_DNA"/>
</dbReference>
<evidence type="ECO:0000256" key="6">
    <source>
        <dbReference type="SAM" id="MobiDB-lite"/>
    </source>
</evidence>
<dbReference type="RefSeq" id="XP_064727016.1">
    <property type="nucleotide sequence ID" value="XM_064877514.1"/>
</dbReference>
<gene>
    <name evidence="8" type="ORF">PMZ80_009118</name>
</gene>
<evidence type="ECO:0000256" key="1">
    <source>
        <dbReference type="ARBA" id="ARBA00022552"/>
    </source>
</evidence>
<dbReference type="PANTHER" id="PTHR12801:SF45">
    <property type="entry name" value="RNA EXONUCLEASE 4"/>
    <property type="match status" value="1"/>
</dbReference>
<comment type="caution">
    <text evidence="8">The sequence shown here is derived from an EMBL/GenBank/DDBJ whole genome shotgun (WGS) entry which is preliminary data.</text>
</comment>